<dbReference type="AlphaFoldDB" id="A0AAW6EIP8"/>
<dbReference type="RefSeq" id="WP_195221752.1">
    <property type="nucleotide sequence ID" value="NZ_JADMWL010000028.1"/>
</dbReference>
<name>A0AAW6EIP8_9FIRM</name>
<evidence type="ECO:0000259" key="1">
    <source>
        <dbReference type="Pfam" id="PF23343"/>
    </source>
</evidence>
<gene>
    <name evidence="2" type="ORF">PNW00_12795</name>
</gene>
<dbReference type="InterPro" id="IPR056906">
    <property type="entry name" value="ORF2/G2P_dom"/>
</dbReference>
<dbReference type="EMBL" id="JAQMLU010000029">
    <property type="protein sequence ID" value="MDB8751318.1"/>
    <property type="molecule type" value="Genomic_DNA"/>
</dbReference>
<reference evidence="2" key="1">
    <citation type="submission" date="2023-01" db="EMBL/GenBank/DDBJ databases">
        <title>Human gut microbiome strain richness.</title>
        <authorList>
            <person name="Chen-Liaw A."/>
        </authorList>
    </citation>
    <scope>NUCLEOTIDE SEQUENCE</scope>
    <source>
        <strain evidence="2">D43st1_D9_D43t1_170807</strain>
    </source>
</reference>
<sequence>MSQMRYREQKYIYGNYMEVNMYPVYACPRSSSRKKKRKPTSKVQERLNQINAERALARLIPANFTDKDYKFELTYAPQNNPADLERAKKDFANFVKRVNRARVKRGLPRMKYIYSIEQGSKSGRIHFHVIMTGGLTINEIASIWGKGYVDKVLPLMFDQTGCAGIAKYFCKQKISDHNNGKHAKRYVASTNCIKPQPQNNDYRLTKRAVQSMAYNCDNSALFENMYQDYYYADCRPFWNEDNGTFYISLFMYRRTAKLNI</sequence>
<dbReference type="Pfam" id="PF23343">
    <property type="entry name" value="REP_ORF2-G2P"/>
    <property type="match status" value="1"/>
</dbReference>
<protein>
    <recommendedName>
        <fullName evidence="1">Replication-associated protein ORF2/G2P domain-containing protein</fullName>
    </recommendedName>
</protein>
<dbReference type="Proteomes" id="UP001213042">
    <property type="component" value="Unassembled WGS sequence"/>
</dbReference>
<accession>A0AAW6EIP8</accession>
<comment type="caution">
    <text evidence="2">The sequence shown here is derived from an EMBL/GenBank/DDBJ whole genome shotgun (WGS) entry which is preliminary data.</text>
</comment>
<proteinExistence type="predicted"/>
<evidence type="ECO:0000313" key="3">
    <source>
        <dbReference type="Proteomes" id="UP001213042"/>
    </source>
</evidence>
<feature type="domain" description="Replication-associated protein ORF2/G2P" evidence="1">
    <location>
        <begin position="73"/>
        <end position="172"/>
    </location>
</feature>
<organism evidence="2 3">
    <name type="scientific">Ruminococcus bicirculans</name>
    <name type="common">ex Wegman et al. 2014</name>
    <dbReference type="NCBI Taxonomy" id="1160721"/>
    <lineage>
        <taxon>Bacteria</taxon>
        <taxon>Bacillati</taxon>
        <taxon>Bacillota</taxon>
        <taxon>Clostridia</taxon>
        <taxon>Eubacteriales</taxon>
        <taxon>Oscillospiraceae</taxon>
        <taxon>Ruminococcus</taxon>
    </lineage>
</organism>
<evidence type="ECO:0000313" key="2">
    <source>
        <dbReference type="EMBL" id="MDB8751318.1"/>
    </source>
</evidence>